<dbReference type="GO" id="GO:0051123">
    <property type="term" value="P:RNA polymerase II preinitiation complex assembly"/>
    <property type="evidence" value="ECO:0007669"/>
    <property type="project" value="TreeGrafter"/>
</dbReference>
<evidence type="ECO:0000256" key="3">
    <source>
        <dbReference type="ARBA" id="ARBA00023015"/>
    </source>
</evidence>
<feature type="domain" description="Transcription initiation factor TFIID subunit 12" evidence="7">
    <location>
        <begin position="45"/>
        <end position="109"/>
    </location>
</feature>
<gene>
    <name evidence="8" type="ORF">CTAYLR_000532</name>
</gene>
<keyword evidence="3" id="KW-0805">Transcription regulation</keyword>
<organism evidence="8 9">
    <name type="scientific">Chrysophaeum taylorii</name>
    <dbReference type="NCBI Taxonomy" id="2483200"/>
    <lineage>
        <taxon>Eukaryota</taxon>
        <taxon>Sar</taxon>
        <taxon>Stramenopiles</taxon>
        <taxon>Ochrophyta</taxon>
        <taxon>Pelagophyceae</taxon>
        <taxon>Pelagomonadales</taxon>
        <taxon>Pelagomonadaceae</taxon>
        <taxon>Chrysophaeum</taxon>
    </lineage>
</organism>
<evidence type="ECO:0000256" key="4">
    <source>
        <dbReference type="ARBA" id="ARBA00023163"/>
    </source>
</evidence>
<comment type="subcellular location">
    <subcellularLocation>
        <location evidence="1">Nucleus</location>
    </subcellularLocation>
</comment>
<comment type="caution">
    <text evidence="8">The sequence shown here is derived from an EMBL/GenBank/DDBJ whole genome shotgun (WGS) entry which is preliminary data.</text>
</comment>
<dbReference type="GO" id="GO:0046982">
    <property type="term" value="F:protein heterodimerization activity"/>
    <property type="evidence" value="ECO:0007669"/>
    <property type="project" value="InterPro"/>
</dbReference>
<evidence type="ECO:0000256" key="2">
    <source>
        <dbReference type="ARBA" id="ARBA00007530"/>
    </source>
</evidence>
<dbReference type="Gene3D" id="1.10.20.10">
    <property type="entry name" value="Histone, subunit A"/>
    <property type="match status" value="1"/>
</dbReference>
<evidence type="ECO:0000256" key="6">
    <source>
        <dbReference type="SAM" id="MobiDB-lite"/>
    </source>
</evidence>
<keyword evidence="9" id="KW-1185">Reference proteome</keyword>
<reference evidence="8" key="1">
    <citation type="submission" date="2023-01" db="EMBL/GenBank/DDBJ databases">
        <title>Metagenome sequencing of chrysophaentin producing Chrysophaeum taylorii.</title>
        <authorList>
            <person name="Davison J."/>
            <person name="Bewley C."/>
        </authorList>
    </citation>
    <scope>NUCLEOTIDE SEQUENCE</scope>
    <source>
        <strain evidence="8">NIES-1699</strain>
    </source>
</reference>
<feature type="compositionally biased region" description="Basic and acidic residues" evidence="6">
    <location>
        <begin position="7"/>
        <end position="21"/>
    </location>
</feature>
<feature type="compositionally biased region" description="Low complexity" evidence="6">
    <location>
        <begin position="142"/>
        <end position="152"/>
    </location>
</feature>
<evidence type="ECO:0000259" key="7">
    <source>
        <dbReference type="Pfam" id="PF03847"/>
    </source>
</evidence>
<dbReference type="PANTHER" id="PTHR12264">
    <property type="entry name" value="TRANSCRIPTION INITIATION FACTOR TFIID SUBUNIT 12"/>
    <property type="match status" value="1"/>
</dbReference>
<accession>A0AAD7UGX5</accession>
<evidence type="ECO:0000256" key="5">
    <source>
        <dbReference type="ARBA" id="ARBA00023242"/>
    </source>
</evidence>
<dbReference type="GO" id="GO:0017025">
    <property type="term" value="F:TBP-class protein binding"/>
    <property type="evidence" value="ECO:0007669"/>
    <property type="project" value="TreeGrafter"/>
</dbReference>
<dbReference type="InterPro" id="IPR003228">
    <property type="entry name" value="TFIID_TAF12_dom"/>
</dbReference>
<dbReference type="CDD" id="cd07981">
    <property type="entry name" value="HFD_TAF12"/>
    <property type="match status" value="1"/>
</dbReference>
<dbReference type="Proteomes" id="UP001230188">
    <property type="component" value="Unassembled WGS sequence"/>
</dbReference>
<dbReference type="InterPro" id="IPR037794">
    <property type="entry name" value="TAF12"/>
</dbReference>
<dbReference type="PANTHER" id="PTHR12264:SF21">
    <property type="entry name" value="TRANSCRIPTION INITIATION FACTOR TFIID SUBUNIT 12"/>
    <property type="match status" value="1"/>
</dbReference>
<keyword evidence="4" id="KW-0804">Transcription</keyword>
<dbReference type="AlphaFoldDB" id="A0AAD7UGX5"/>
<feature type="region of interest" description="Disordered" evidence="6">
    <location>
        <begin position="120"/>
        <end position="152"/>
    </location>
</feature>
<proteinExistence type="inferred from homology"/>
<comment type="similarity">
    <text evidence="2">Belongs to the TAF12 family.</text>
</comment>
<feature type="region of interest" description="Disordered" evidence="6">
    <location>
        <begin position="1"/>
        <end position="36"/>
    </location>
</feature>
<feature type="compositionally biased region" description="Acidic residues" evidence="6">
    <location>
        <begin position="22"/>
        <end position="34"/>
    </location>
</feature>
<dbReference type="GO" id="GO:0005669">
    <property type="term" value="C:transcription factor TFIID complex"/>
    <property type="evidence" value="ECO:0007669"/>
    <property type="project" value="InterPro"/>
</dbReference>
<protein>
    <recommendedName>
        <fullName evidence="7">Transcription initiation factor TFIID subunit 12 domain-containing protein</fullName>
    </recommendedName>
</protein>
<dbReference type="GO" id="GO:0003677">
    <property type="term" value="F:DNA binding"/>
    <property type="evidence" value="ECO:0007669"/>
    <property type="project" value="TreeGrafter"/>
</dbReference>
<evidence type="ECO:0000313" key="8">
    <source>
        <dbReference type="EMBL" id="KAJ8605852.1"/>
    </source>
</evidence>
<keyword evidence="5" id="KW-0539">Nucleus</keyword>
<dbReference type="SUPFAM" id="SSF47113">
    <property type="entry name" value="Histone-fold"/>
    <property type="match status" value="1"/>
</dbReference>
<evidence type="ECO:0000313" key="9">
    <source>
        <dbReference type="Proteomes" id="UP001230188"/>
    </source>
</evidence>
<evidence type="ECO:0000256" key="1">
    <source>
        <dbReference type="ARBA" id="ARBA00004123"/>
    </source>
</evidence>
<dbReference type="EMBL" id="JAQMWT010000309">
    <property type="protein sequence ID" value="KAJ8605852.1"/>
    <property type="molecule type" value="Genomic_DNA"/>
</dbReference>
<dbReference type="GO" id="GO:0000124">
    <property type="term" value="C:SAGA complex"/>
    <property type="evidence" value="ECO:0007669"/>
    <property type="project" value="InterPro"/>
</dbReference>
<dbReference type="Pfam" id="PF03847">
    <property type="entry name" value="TFIID_20kDa"/>
    <property type="match status" value="1"/>
</dbReference>
<name>A0AAD7UGX5_9STRA</name>
<sequence>MALPKGKTLESMRKLRSRVQEEEKEEEPVIENDDGTISGEVYGARLESLLKEVDVNFELEPEAQELVLRMTEDFVNRVTRRAAAYAKHRKSSTLDAVDLQLCLEKHWNINVPGLPSQRAKAAFAYRRPTEKKAPPGKKRKTTTTTPAAAPAF</sequence>
<dbReference type="InterPro" id="IPR009072">
    <property type="entry name" value="Histone-fold"/>
</dbReference>